<dbReference type="Proteomes" id="UP000266841">
    <property type="component" value="Unassembled WGS sequence"/>
</dbReference>
<gene>
    <name evidence="1" type="ORF">THAOC_25570</name>
</gene>
<evidence type="ECO:0000313" key="2">
    <source>
        <dbReference type="Proteomes" id="UP000266841"/>
    </source>
</evidence>
<name>K0S141_THAOC</name>
<accession>K0S141</accession>
<reference evidence="1 2" key="1">
    <citation type="journal article" date="2012" name="Genome Biol.">
        <title>Genome and low-iron response of an oceanic diatom adapted to chronic iron limitation.</title>
        <authorList>
            <person name="Lommer M."/>
            <person name="Specht M."/>
            <person name="Roy A.S."/>
            <person name="Kraemer L."/>
            <person name="Andreson R."/>
            <person name="Gutowska M.A."/>
            <person name="Wolf J."/>
            <person name="Bergner S.V."/>
            <person name="Schilhabel M.B."/>
            <person name="Klostermeier U.C."/>
            <person name="Beiko R.G."/>
            <person name="Rosenstiel P."/>
            <person name="Hippler M."/>
            <person name="Laroche J."/>
        </authorList>
    </citation>
    <scope>NUCLEOTIDE SEQUENCE [LARGE SCALE GENOMIC DNA]</scope>
    <source>
        <strain evidence="1 2">CCMP1005</strain>
    </source>
</reference>
<proteinExistence type="predicted"/>
<keyword evidence="2" id="KW-1185">Reference proteome</keyword>
<dbReference type="EMBL" id="AGNL01035304">
    <property type="protein sequence ID" value="EJK54771.1"/>
    <property type="molecule type" value="Genomic_DNA"/>
</dbReference>
<evidence type="ECO:0000313" key="1">
    <source>
        <dbReference type="EMBL" id="EJK54771.1"/>
    </source>
</evidence>
<dbReference type="eggNOG" id="ENOG502S75Z">
    <property type="taxonomic scope" value="Eukaryota"/>
</dbReference>
<dbReference type="AlphaFoldDB" id="K0S141"/>
<comment type="caution">
    <text evidence="1">The sequence shown here is derived from an EMBL/GenBank/DDBJ whole genome shotgun (WGS) entry which is preliminary data.</text>
</comment>
<protein>
    <submittedName>
        <fullName evidence="1">Uncharacterized protein</fullName>
    </submittedName>
</protein>
<organism evidence="1 2">
    <name type="scientific">Thalassiosira oceanica</name>
    <name type="common">Marine diatom</name>
    <dbReference type="NCBI Taxonomy" id="159749"/>
    <lineage>
        <taxon>Eukaryota</taxon>
        <taxon>Sar</taxon>
        <taxon>Stramenopiles</taxon>
        <taxon>Ochrophyta</taxon>
        <taxon>Bacillariophyta</taxon>
        <taxon>Coscinodiscophyceae</taxon>
        <taxon>Thalassiosirophycidae</taxon>
        <taxon>Thalassiosirales</taxon>
        <taxon>Thalassiosiraceae</taxon>
        <taxon>Thalassiosira</taxon>
    </lineage>
</organism>
<sequence length="196" mass="19949">MSRIACPEMAVDQAGGTDKGSPKSYGTRLLEDYAGGQGNELEASAPTSFMTLIVGWILENPVLCSSQSRIAALTIASLRRRLSAEAVEGLSLSLQGVDDVHGSDGLAAGVLGVGDGVTDDVLEEDLEDAAGLLVDETGDTLDTATTGETADGGLGDALDVVAKDLAVALGAALSESLASLSSSRHDDELIGFALQR</sequence>